<dbReference type="InterPro" id="IPR013241">
    <property type="entry name" value="RNase_P_Pop3"/>
</dbReference>
<gene>
    <name evidence="2" type="primary">POP3</name>
    <name evidence="2" type="ORF">SEUCBS140593_004334</name>
</gene>
<dbReference type="EMBL" id="CAWUHD010000037">
    <property type="protein sequence ID" value="CAK7220745.1"/>
    <property type="molecule type" value="Genomic_DNA"/>
</dbReference>
<protein>
    <submittedName>
        <fullName evidence="2">RNase P and RNase MRP subunit</fullName>
        <ecNumber evidence="2">3.1.26.5</ecNumber>
    </submittedName>
</protein>
<keyword evidence="3" id="KW-1185">Reference proteome</keyword>
<proteinExistence type="predicted"/>
<evidence type="ECO:0000313" key="3">
    <source>
        <dbReference type="Proteomes" id="UP001642482"/>
    </source>
</evidence>
<sequence length="283" mass="30372">MSRRKVPELDTPFSSVEWPVISQENQDTILELLCTLLAPIGQHRRDHVELSRGKRSRRKSRQKFKDIAGEASKEADGVVSLTSNAADGKGKAVEEAKRPSDNIPPPPDLLQFIDVGLVTITRELAKSAAPGSVIPAQGAPKDTSHPSPTTPSSSPSSSISPYAAVFVVRSGHSSAFYSHFPQMVAVASQQVSAAPDSPSSPIRLVGFSRACEDRLGTSLEIPRVSAVAIRAGAPQSQGLLKFLEETVSAVDVRWLGEAQTGKFRNTHIHMAEVTVGPKRKKKA</sequence>
<reference evidence="2 3" key="1">
    <citation type="submission" date="2024-01" db="EMBL/GenBank/DDBJ databases">
        <authorList>
            <person name="Allen C."/>
            <person name="Tagirdzhanova G."/>
        </authorList>
    </citation>
    <scope>NUCLEOTIDE SEQUENCE [LARGE SCALE GENOMIC DNA]</scope>
</reference>
<feature type="compositionally biased region" description="Low complexity" evidence="1">
    <location>
        <begin position="145"/>
        <end position="159"/>
    </location>
</feature>
<feature type="compositionally biased region" description="Basic and acidic residues" evidence="1">
    <location>
        <begin position="88"/>
        <end position="100"/>
    </location>
</feature>
<organism evidence="2 3">
    <name type="scientific">Sporothrix eucalyptigena</name>
    <dbReference type="NCBI Taxonomy" id="1812306"/>
    <lineage>
        <taxon>Eukaryota</taxon>
        <taxon>Fungi</taxon>
        <taxon>Dikarya</taxon>
        <taxon>Ascomycota</taxon>
        <taxon>Pezizomycotina</taxon>
        <taxon>Sordariomycetes</taxon>
        <taxon>Sordariomycetidae</taxon>
        <taxon>Ophiostomatales</taxon>
        <taxon>Ophiostomataceae</taxon>
        <taxon>Sporothrix</taxon>
    </lineage>
</organism>
<feature type="region of interest" description="Disordered" evidence="1">
    <location>
        <begin position="45"/>
        <end position="107"/>
    </location>
</feature>
<dbReference type="EC" id="3.1.26.5" evidence="2"/>
<feature type="compositionally biased region" description="Basic and acidic residues" evidence="1">
    <location>
        <begin position="63"/>
        <end position="76"/>
    </location>
</feature>
<dbReference type="PANTHER" id="PTHR28272">
    <property type="entry name" value="RIBONUCLEASES P/MRP PROTEIN SUBUNIT POP3"/>
    <property type="match status" value="1"/>
</dbReference>
<dbReference type="GO" id="GO:0004526">
    <property type="term" value="F:ribonuclease P activity"/>
    <property type="evidence" value="ECO:0007669"/>
    <property type="project" value="UniProtKB-EC"/>
</dbReference>
<accession>A0ABP0BNW3</accession>
<comment type="caution">
    <text evidence="2">The sequence shown here is derived from an EMBL/GenBank/DDBJ whole genome shotgun (WGS) entry which is preliminary data.</text>
</comment>
<name>A0ABP0BNW3_9PEZI</name>
<dbReference type="Proteomes" id="UP001642482">
    <property type="component" value="Unassembled WGS sequence"/>
</dbReference>
<feature type="region of interest" description="Disordered" evidence="1">
    <location>
        <begin position="129"/>
        <end position="159"/>
    </location>
</feature>
<keyword evidence="2" id="KW-0378">Hydrolase</keyword>
<dbReference type="PANTHER" id="PTHR28272:SF1">
    <property type="entry name" value="RIBONUCLEASES P_MRP PROTEIN SUBUNIT POP3"/>
    <property type="match status" value="1"/>
</dbReference>
<evidence type="ECO:0000256" key="1">
    <source>
        <dbReference type="SAM" id="MobiDB-lite"/>
    </source>
</evidence>
<feature type="compositionally biased region" description="Basic residues" evidence="1">
    <location>
        <begin position="53"/>
        <end position="62"/>
    </location>
</feature>
<evidence type="ECO:0000313" key="2">
    <source>
        <dbReference type="EMBL" id="CAK7220745.1"/>
    </source>
</evidence>